<dbReference type="Proteomes" id="UP001596328">
    <property type="component" value="Unassembled WGS sequence"/>
</dbReference>
<keyword evidence="4" id="KW-1185">Reference proteome</keyword>
<evidence type="ECO:0000313" key="4">
    <source>
        <dbReference type="Proteomes" id="UP001596328"/>
    </source>
</evidence>
<dbReference type="Pfam" id="PF24034">
    <property type="entry name" value="DUF7343"/>
    <property type="match status" value="1"/>
</dbReference>
<organism evidence="3 4">
    <name type="scientific">Halobium palmae</name>
    <dbReference type="NCBI Taxonomy" id="1776492"/>
    <lineage>
        <taxon>Archaea</taxon>
        <taxon>Methanobacteriati</taxon>
        <taxon>Methanobacteriota</taxon>
        <taxon>Stenosarchaea group</taxon>
        <taxon>Halobacteria</taxon>
        <taxon>Halobacteriales</taxon>
        <taxon>Haloferacaceae</taxon>
        <taxon>Halobium</taxon>
    </lineage>
</organism>
<evidence type="ECO:0000313" key="3">
    <source>
        <dbReference type="EMBL" id="MFC6725839.1"/>
    </source>
</evidence>
<dbReference type="InterPro" id="IPR036388">
    <property type="entry name" value="WH-like_DNA-bd_sf"/>
</dbReference>
<dbReference type="SUPFAM" id="SSF46785">
    <property type="entry name" value="Winged helix' DNA-binding domain"/>
    <property type="match status" value="1"/>
</dbReference>
<feature type="non-terminal residue" evidence="3">
    <location>
        <position position="1"/>
    </location>
</feature>
<dbReference type="InterPro" id="IPR055767">
    <property type="entry name" value="DUF7343"/>
</dbReference>
<feature type="compositionally biased region" description="Low complexity" evidence="1">
    <location>
        <begin position="19"/>
        <end position="28"/>
    </location>
</feature>
<dbReference type="Gene3D" id="1.10.10.10">
    <property type="entry name" value="Winged helix-like DNA-binding domain superfamily/Winged helix DNA-binding domain"/>
    <property type="match status" value="1"/>
</dbReference>
<feature type="region of interest" description="Disordered" evidence="1">
    <location>
        <begin position="1"/>
        <end position="30"/>
    </location>
</feature>
<evidence type="ECO:0000259" key="2">
    <source>
        <dbReference type="Pfam" id="PF24034"/>
    </source>
</evidence>
<dbReference type="InterPro" id="IPR036390">
    <property type="entry name" value="WH_DNA-bd_sf"/>
</dbReference>
<protein>
    <submittedName>
        <fullName evidence="3">Helix-turn-helix transcriptional regulator</fullName>
    </submittedName>
</protein>
<gene>
    <name evidence="3" type="ORF">ACFQE1_15995</name>
</gene>
<dbReference type="EMBL" id="JBHSWU010000737">
    <property type="protein sequence ID" value="MFC6725839.1"/>
    <property type="molecule type" value="Genomic_DNA"/>
</dbReference>
<accession>A0ABD5S2P1</accession>
<dbReference type="InterPro" id="IPR011991">
    <property type="entry name" value="ArsR-like_HTH"/>
</dbReference>
<evidence type="ECO:0000256" key="1">
    <source>
        <dbReference type="SAM" id="MobiDB-lite"/>
    </source>
</evidence>
<dbReference type="InterPro" id="IPR000485">
    <property type="entry name" value="AsnC-type_HTH_dom"/>
</dbReference>
<dbReference type="PRINTS" id="PR00033">
    <property type="entry name" value="HTHASNC"/>
</dbReference>
<sequence length="102" mass="10776">RPGGGGGTTPADPTEDGDPPATAAPDTVVTDEDRILQLLAENDGRLMQSELVDQTGWSKSKVSRRLSALEEEGQVSKISLGRQNIVTLPGHEPEGTKSPLDE</sequence>
<comment type="caution">
    <text evidence="3">The sequence shown here is derived from an EMBL/GenBank/DDBJ whole genome shotgun (WGS) entry which is preliminary data.</text>
</comment>
<proteinExistence type="predicted"/>
<dbReference type="CDD" id="cd00090">
    <property type="entry name" value="HTH_ARSR"/>
    <property type="match status" value="1"/>
</dbReference>
<reference evidence="3 4" key="1">
    <citation type="journal article" date="2019" name="Int. J. Syst. Evol. Microbiol.">
        <title>The Global Catalogue of Microorganisms (GCM) 10K type strain sequencing project: providing services to taxonomists for standard genome sequencing and annotation.</title>
        <authorList>
            <consortium name="The Broad Institute Genomics Platform"/>
            <consortium name="The Broad Institute Genome Sequencing Center for Infectious Disease"/>
            <person name="Wu L."/>
            <person name="Ma J."/>
        </authorList>
    </citation>
    <scope>NUCLEOTIDE SEQUENCE [LARGE SCALE GENOMIC DNA]</scope>
    <source>
        <strain evidence="3 4">NBRC 111368</strain>
    </source>
</reference>
<dbReference type="AlphaFoldDB" id="A0ABD5S2P1"/>
<feature type="domain" description="DUF7343" evidence="2">
    <location>
        <begin position="29"/>
        <end position="89"/>
    </location>
</feature>
<name>A0ABD5S2P1_9EURY</name>